<organism evidence="1 2">
    <name type="scientific">Gigaspora rosea</name>
    <dbReference type="NCBI Taxonomy" id="44941"/>
    <lineage>
        <taxon>Eukaryota</taxon>
        <taxon>Fungi</taxon>
        <taxon>Fungi incertae sedis</taxon>
        <taxon>Mucoromycota</taxon>
        <taxon>Glomeromycotina</taxon>
        <taxon>Glomeromycetes</taxon>
        <taxon>Diversisporales</taxon>
        <taxon>Gigasporaceae</taxon>
        <taxon>Gigaspora</taxon>
    </lineage>
</organism>
<dbReference type="Proteomes" id="UP000266673">
    <property type="component" value="Unassembled WGS sequence"/>
</dbReference>
<accession>A0A397UGZ1</accession>
<dbReference type="SUPFAM" id="SSF52047">
    <property type="entry name" value="RNI-like"/>
    <property type="match status" value="1"/>
</dbReference>
<sequence length="222" mass="25484">MINILFQIFVEIGATLHKLDLYFSEYVDFKTEVLHSLERNVLFLSQLQDLSFSVISEYSYESATKLLKILAKSSTKINTLEFDNFYSGYEPQIYHSLVCVIKSQDQLRRFNLAGDAIFKFPAKFHGIISALKHQNQSLREVIIQNCTCSAEFKVFMKCENLEILRIRNCNDVELLALSNCKIKTLEIVDSPINGSNMSLIFEKSGSFLQQLKLGSENKIENK</sequence>
<keyword evidence="2" id="KW-1185">Reference proteome</keyword>
<reference evidence="1 2" key="1">
    <citation type="submission" date="2018-06" db="EMBL/GenBank/DDBJ databases">
        <title>Comparative genomics reveals the genomic features of Rhizophagus irregularis, R. cerebriforme, R. diaphanum and Gigaspora rosea, and their symbiotic lifestyle signature.</title>
        <authorList>
            <person name="Morin E."/>
            <person name="San Clemente H."/>
            <person name="Chen E.C.H."/>
            <person name="De La Providencia I."/>
            <person name="Hainaut M."/>
            <person name="Kuo A."/>
            <person name="Kohler A."/>
            <person name="Murat C."/>
            <person name="Tang N."/>
            <person name="Roy S."/>
            <person name="Loubradou J."/>
            <person name="Henrissat B."/>
            <person name="Grigoriev I.V."/>
            <person name="Corradi N."/>
            <person name="Roux C."/>
            <person name="Martin F.M."/>
        </authorList>
    </citation>
    <scope>NUCLEOTIDE SEQUENCE [LARGE SCALE GENOMIC DNA]</scope>
    <source>
        <strain evidence="1 2">DAOM 194757</strain>
    </source>
</reference>
<evidence type="ECO:0000313" key="2">
    <source>
        <dbReference type="Proteomes" id="UP000266673"/>
    </source>
</evidence>
<proteinExistence type="predicted"/>
<gene>
    <name evidence="1" type="ORF">C2G38_2108334</name>
</gene>
<dbReference type="EMBL" id="QKWP01001359">
    <property type="protein sequence ID" value="RIB09562.1"/>
    <property type="molecule type" value="Genomic_DNA"/>
</dbReference>
<evidence type="ECO:0008006" key="3">
    <source>
        <dbReference type="Google" id="ProtNLM"/>
    </source>
</evidence>
<dbReference type="InterPro" id="IPR032675">
    <property type="entry name" value="LRR_dom_sf"/>
</dbReference>
<protein>
    <recommendedName>
        <fullName evidence="3">F-box domain-containing protein</fullName>
    </recommendedName>
</protein>
<name>A0A397UGZ1_9GLOM</name>
<comment type="caution">
    <text evidence="1">The sequence shown here is derived from an EMBL/GenBank/DDBJ whole genome shotgun (WGS) entry which is preliminary data.</text>
</comment>
<dbReference type="AlphaFoldDB" id="A0A397UGZ1"/>
<dbReference type="OrthoDB" id="10405478at2759"/>
<dbReference type="Gene3D" id="3.80.10.10">
    <property type="entry name" value="Ribonuclease Inhibitor"/>
    <property type="match status" value="1"/>
</dbReference>
<evidence type="ECO:0000313" key="1">
    <source>
        <dbReference type="EMBL" id="RIB09562.1"/>
    </source>
</evidence>